<keyword evidence="2" id="KW-1185">Reference proteome</keyword>
<comment type="caution">
    <text evidence="1">The sequence shown here is derived from an EMBL/GenBank/DDBJ whole genome shotgun (WGS) entry which is preliminary data.</text>
</comment>
<protein>
    <submittedName>
        <fullName evidence="1">Uncharacterized protein</fullName>
    </submittedName>
</protein>
<gene>
    <name evidence="1" type="ORF">DPMN_063493</name>
</gene>
<sequence length="65" mass="7120">MSGDYSVTLNVTGKHYPPPGIYRALDWKFLVVDAIDLLKLYSDLNASALVGNSSTPVTLEAKYVM</sequence>
<dbReference type="AlphaFoldDB" id="A0A9D4CAM1"/>
<accession>A0A9D4CAM1</accession>
<evidence type="ECO:0000313" key="2">
    <source>
        <dbReference type="Proteomes" id="UP000828390"/>
    </source>
</evidence>
<evidence type="ECO:0000313" key="1">
    <source>
        <dbReference type="EMBL" id="KAH3720593.1"/>
    </source>
</evidence>
<proteinExistence type="predicted"/>
<dbReference type="Proteomes" id="UP000828390">
    <property type="component" value="Unassembled WGS sequence"/>
</dbReference>
<organism evidence="1 2">
    <name type="scientific">Dreissena polymorpha</name>
    <name type="common">Zebra mussel</name>
    <name type="synonym">Mytilus polymorpha</name>
    <dbReference type="NCBI Taxonomy" id="45954"/>
    <lineage>
        <taxon>Eukaryota</taxon>
        <taxon>Metazoa</taxon>
        <taxon>Spiralia</taxon>
        <taxon>Lophotrochozoa</taxon>
        <taxon>Mollusca</taxon>
        <taxon>Bivalvia</taxon>
        <taxon>Autobranchia</taxon>
        <taxon>Heteroconchia</taxon>
        <taxon>Euheterodonta</taxon>
        <taxon>Imparidentia</taxon>
        <taxon>Neoheterodontei</taxon>
        <taxon>Myida</taxon>
        <taxon>Dreissenoidea</taxon>
        <taxon>Dreissenidae</taxon>
        <taxon>Dreissena</taxon>
    </lineage>
</organism>
<dbReference type="EMBL" id="JAIWYP010000013">
    <property type="protein sequence ID" value="KAH3720593.1"/>
    <property type="molecule type" value="Genomic_DNA"/>
</dbReference>
<reference evidence="1" key="1">
    <citation type="journal article" date="2019" name="bioRxiv">
        <title>The Genome of the Zebra Mussel, Dreissena polymorpha: A Resource for Invasive Species Research.</title>
        <authorList>
            <person name="McCartney M.A."/>
            <person name="Auch B."/>
            <person name="Kono T."/>
            <person name="Mallez S."/>
            <person name="Zhang Y."/>
            <person name="Obille A."/>
            <person name="Becker A."/>
            <person name="Abrahante J.E."/>
            <person name="Garbe J."/>
            <person name="Badalamenti J.P."/>
            <person name="Herman A."/>
            <person name="Mangelson H."/>
            <person name="Liachko I."/>
            <person name="Sullivan S."/>
            <person name="Sone E.D."/>
            <person name="Koren S."/>
            <person name="Silverstein K.A.T."/>
            <person name="Beckman K.B."/>
            <person name="Gohl D.M."/>
        </authorList>
    </citation>
    <scope>NUCLEOTIDE SEQUENCE</scope>
    <source>
        <strain evidence="1">Duluth1</strain>
        <tissue evidence="1">Whole animal</tissue>
    </source>
</reference>
<name>A0A9D4CAM1_DREPO</name>
<reference evidence="1" key="2">
    <citation type="submission" date="2020-11" db="EMBL/GenBank/DDBJ databases">
        <authorList>
            <person name="McCartney M.A."/>
            <person name="Auch B."/>
            <person name="Kono T."/>
            <person name="Mallez S."/>
            <person name="Becker A."/>
            <person name="Gohl D.M."/>
            <person name="Silverstein K.A.T."/>
            <person name="Koren S."/>
            <person name="Bechman K.B."/>
            <person name="Herman A."/>
            <person name="Abrahante J.E."/>
            <person name="Garbe J."/>
        </authorList>
    </citation>
    <scope>NUCLEOTIDE SEQUENCE</scope>
    <source>
        <strain evidence="1">Duluth1</strain>
        <tissue evidence="1">Whole animal</tissue>
    </source>
</reference>